<accession>A0ABW5AYU2</accession>
<name>A0ABW5AYU2_9FLAO</name>
<evidence type="ECO:0000313" key="2">
    <source>
        <dbReference type="Proteomes" id="UP001597344"/>
    </source>
</evidence>
<dbReference type="Proteomes" id="UP001597344">
    <property type="component" value="Unassembled WGS sequence"/>
</dbReference>
<dbReference type="EMBL" id="JBHUHY010000016">
    <property type="protein sequence ID" value="MFD2188213.1"/>
    <property type="molecule type" value="Genomic_DNA"/>
</dbReference>
<organism evidence="1 2">
    <name type="scientific">Aquimarina celericrescens</name>
    <dbReference type="NCBI Taxonomy" id="1964542"/>
    <lineage>
        <taxon>Bacteria</taxon>
        <taxon>Pseudomonadati</taxon>
        <taxon>Bacteroidota</taxon>
        <taxon>Flavobacteriia</taxon>
        <taxon>Flavobacteriales</taxon>
        <taxon>Flavobacteriaceae</taxon>
        <taxon>Aquimarina</taxon>
    </lineage>
</organism>
<dbReference type="Gene3D" id="2.60.120.560">
    <property type="entry name" value="Exo-inulinase, domain 1"/>
    <property type="match status" value="1"/>
</dbReference>
<gene>
    <name evidence="1" type="ORF">ACFSJT_15525</name>
</gene>
<evidence type="ECO:0008006" key="3">
    <source>
        <dbReference type="Google" id="ProtNLM"/>
    </source>
</evidence>
<dbReference type="PROSITE" id="PS51257">
    <property type="entry name" value="PROKAR_LIPOPROTEIN"/>
    <property type="match status" value="1"/>
</dbReference>
<protein>
    <recommendedName>
        <fullName evidence="3">3-keto-disaccharide hydrolase domain-containing protein</fullName>
    </recommendedName>
</protein>
<evidence type="ECO:0000313" key="1">
    <source>
        <dbReference type="EMBL" id="MFD2188213.1"/>
    </source>
</evidence>
<comment type="caution">
    <text evidence="1">The sequence shown here is derived from an EMBL/GenBank/DDBJ whole genome shotgun (WGS) entry which is preliminary data.</text>
</comment>
<reference evidence="2" key="1">
    <citation type="journal article" date="2019" name="Int. J. Syst. Evol. Microbiol.">
        <title>The Global Catalogue of Microorganisms (GCM) 10K type strain sequencing project: providing services to taxonomists for standard genome sequencing and annotation.</title>
        <authorList>
            <consortium name="The Broad Institute Genomics Platform"/>
            <consortium name="The Broad Institute Genome Sequencing Center for Infectious Disease"/>
            <person name="Wu L."/>
            <person name="Ma J."/>
        </authorList>
    </citation>
    <scope>NUCLEOTIDE SEQUENCE [LARGE SCALE GENOMIC DNA]</scope>
    <source>
        <strain evidence="2">DT92</strain>
    </source>
</reference>
<keyword evidence="2" id="KW-1185">Reference proteome</keyword>
<dbReference type="RefSeq" id="WP_378321231.1">
    <property type="nucleotide sequence ID" value="NZ_JBHUHY010000016.1"/>
</dbReference>
<proteinExistence type="predicted"/>
<sequence>MKKEILRFITNFIVLILMGCSSKIIPLTNANLDVRNRDIVSVNRDVNTLILNNKIGDGIAIIKDLKFDEGIIEVELKGENNPQKSFVGIAFNIQNDSIYEAVYFRPFNFQSNEKVRREHSVQYISKPEFEWRFLRTNYKGQFESEYPRQPSPDEWFKVRVKIDGKKVFVYDQETKVELLSIERLTKQISNRIGLWTGYNSKGEFRNLKIKKLKTKY</sequence>